<feature type="compositionally biased region" description="Low complexity" evidence="1">
    <location>
        <begin position="116"/>
        <end position="128"/>
    </location>
</feature>
<feature type="region of interest" description="Disordered" evidence="1">
    <location>
        <begin position="81"/>
        <end position="128"/>
    </location>
</feature>
<protein>
    <submittedName>
        <fullName evidence="2">Uncharacterized protein</fullName>
    </submittedName>
</protein>
<dbReference type="EMBL" id="CAJNNW010025389">
    <property type="protein sequence ID" value="CAE8677075.1"/>
    <property type="molecule type" value="Genomic_DNA"/>
</dbReference>
<gene>
    <name evidence="2" type="ORF">PGLA2088_LOCUS20178</name>
</gene>
<proteinExistence type="predicted"/>
<organism evidence="2 3">
    <name type="scientific">Polarella glacialis</name>
    <name type="common">Dinoflagellate</name>
    <dbReference type="NCBI Taxonomy" id="89957"/>
    <lineage>
        <taxon>Eukaryota</taxon>
        <taxon>Sar</taxon>
        <taxon>Alveolata</taxon>
        <taxon>Dinophyceae</taxon>
        <taxon>Suessiales</taxon>
        <taxon>Suessiaceae</taxon>
        <taxon>Polarella</taxon>
    </lineage>
</organism>
<name>A0A813JHY5_POLGL</name>
<feature type="compositionally biased region" description="Polar residues" evidence="1">
    <location>
        <begin position="91"/>
        <end position="104"/>
    </location>
</feature>
<dbReference type="Proteomes" id="UP000626109">
    <property type="component" value="Unassembled WGS sequence"/>
</dbReference>
<accession>A0A813JHY5</accession>
<evidence type="ECO:0000313" key="3">
    <source>
        <dbReference type="Proteomes" id="UP000626109"/>
    </source>
</evidence>
<evidence type="ECO:0000256" key="1">
    <source>
        <dbReference type="SAM" id="MobiDB-lite"/>
    </source>
</evidence>
<comment type="caution">
    <text evidence="2">The sequence shown here is derived from an EMBL/GenBank/DDBJ whole genome shotgun (WGS) entry which is preliminary data.</text>
</comment>
<sequence length="128" mass="13455">SERAIPTPSVLERPFLPLRRETPLDASFEESAEESSELRYGASSAAQLETEALVSGMAPSAVQETSRGEAGFASLPFVSYTGPSDPVAQMPQPSGRTLPKSQRWQPAAARDTPLRSSSSILPIGPGGG</sequence>
<dbReference type="AlphaFoldDB" id="A0A813JHY5"/>
<feature type="region of interest" description="Disordered" evidence="1">
    <location>
        <begin position="1"/>
        <end position="38"/>
    </location>
</feature>
<reference evidence="2" key="1">
    <citation type="submission" date="2021-02" db="EMBL/GenBank/DDBJ databases">
        <authorList>
            <person name="Dougan E. K."/>
            <person name="Rhodes N."/>
            <person name="Thang M."/>
            <person name="Chan C."/>
        </authorList>
    </citation>
    <scope>NUCLEOTIDE SEQUENCE</scope>
</reference>
<feature type="non-terminal residue" evidence="2">
    <location>
        <position position="128"/>
    </location>
</feature>
<evidence type="ECO:0000313" key="2">
    <source>
        <dbReference type="EMBL" id="CAE8677075.1"/>
    </source>
</evidence>